<organism evidence="2 3">
    <name type="scientific">Parvularcula marina</name>
    <dbReference type="NCBI Taxonomy" id="2292771"/>
    <lineage>
        <taxon>Bacteria</taxon>
        <taxon>Pseudomonadati</taxon>
        <taxon>Pseudomonadota</taxon>
        <taxon>Alphaproteobacteria</taxon>
        <taxon>Parvularculales</taxon>
        <taxon>Parvularculaceae</taxon>
        <taxon>Parvularcula</taxon>
    </lineage>
</organism>
<feature type="region of interest" description="Disordered" evidence="1">
    <location>
        <begin position="43"/>
        <end position="65"/>
    </location>
</feature>
<dbReference type="RefSeq" id="WP_116392068.1">
    <property type="nucleotide sequence ID" value="NZ_CAXQPM010000011.1"/>
</dbReference>
<sequence length="65" mass="7476">MGAIPYLVLLAIFALVLYWFARRSETDKDASKGILGIGRDQDREPELDELSPRERVRRLSGRDKD</sequence>
<dbReference type="InParanoid" id="A0A371RJ07"/>
<protein>
    <submittedName>
        <fullName evidence="2">Uncharacterized protein</fullName>
    </submittedName>
</protein>
<name>A0A371RJ07_9PROT</name>
<evidence type="ECO:0000313" key="2">
    <source>
        <dbReference type="EMBL" id="RFB05436.1"/>
    </source>
</evidence>
<reference evidence="2 3" key="1">
    <citation type="submission" date="2018-08" db="EMBL/GenBank/DDBJ databases">
        <title>Parvularcula sp. SM1705, isolated from surface water of the South Sea China.</title>
        <authorList>
            <person name="Sun L."/>
        </authorList>
    </citation>
    <scope>NUCLEOTIDE SEQUENCE [LARGE SCALE GENOMIC DNA]</scope>
    <source>
        <strain evidence="2 3">SM1705</strain>
    </source>
</reference>
<evidence type="ECO:0000313" key="3">
    <source>
        <dbReference type="Proteomes" id="UP000264589"/>
    </source>
</evidence>
<proteinExistence type="predicted"/>
<dbReference type="EMBL" id="QUQO01000001">
    <property type="protein sequence ID" value="RFB05436.1"/>
    <property type="molecule type" value="Genomic_DNA"/>
</dbReference>
<feature type="compositionally biased region" description="Basic and acidic residues" evidence="1">
    <location>
        <begin position="43"/>
        <end position="54"/>
    </location>
</feature>
<gene>
    <name evidence="2" type="ORF">DX908_09305</name>
</gene>
<evidence type="ECO:0000256" key="1">
    <source>
        <dbReference type="SAM" id="MobiDB-lite"/>
    </source>
</evidence>
<dbReference type="AlphaFoldDB" id="A0A371RJ07"/>
<dbReference type="Proteomes" id="UP000264589">
    <property type="component" value="Unassembled WGS sequence"/>
</dbReference>
<accession>A0A371RJ07</accession>
<comment type="caution">
    <text evidence="2">The sequence shown here is derived from an EMBL/GenBank/DDBJ whole genome shotgun (WGS) entry which is preliminary data.</text>
</comment>
<keyword evidence="3" id="KW-1185">Reference proteome</keyword>